<dbReference type="InterPro" id="IPR001732">
    <property type="entry name" value="UDP-Glc/GDP-Man_DH_N"/>
</dbReference>
<evidence type="ECO:0000256" key="3">
    <source>
        <dbReference type="PIRNR" id="PIRNR000124"/>
    </source>
</evidence>
<dbReference type="SUPFAM" id="SSF51735">
    <property type="entry name" value="NAD(P)-binding Rossmann-fold domains"/>
    <property type="match status" value="1"/>
</dbReference>
<dbReference type="InterPro" id="IPR014026">
    <property type="entry name" value="UDP-Glc/GDP-Man_DH_dimer"/>
</dbReference>
<gene>
    <name evidence="5" type="ORF">GCM10009863_57050</name>
</gene>
<proteinExistence type="inferred from homology"/>
<organism evidence="5 6">
    <name type="scientific">Streptomyces axinellae</name>
    <dbReference type="NCBI Taxonomy" id="552788"/>
    <lineage>
        <taxon>Bacteria</taxon>
        <taxon>Bacillati</taxon>
        <taxon>Actinomycetota</taxon>
        <taxon>Actinomycetes</taxon>
        <taxon>Kitasatosporales</taxon>
        <taxon>Streptomycetaceae</taxon>
        <taxon>Streptomyces</taxon>
    </lineage>
</organism>
<dbReference type="SUPFAM" id="SSF48179">
    <property type="entry name" value="6-phosphogluconate dehydrogenase C-terminal domain-like"/>
    <property type="match status" value="1"/>
</dbReference>
<dbReference type="Pfam" id="PF03721">
    <property type="entry name" value="UDPG_MGDP_dh_N"/>
    <property type="match status" value="1"/>
</dbReference>
<dbReference type="SMART" id="SM00984">
    <property type="entry name" value="UDPG_MGDP_dh_C"/>
    <property type="match status" value="1"/>
</dbReference>
<protein>
    <submittedName>
        <fullName evidence="5">Nucleotide sugar dehydrogenase</fullName>
    </submittedName>
</protein>
<name>A0ABP6D642_9ACTN</name>
<dbReference type="NCBIfam" id="TIGR03026">
    <property type="entry name" value="NDP-sugDHase"/>
    <property type="match status" value="1"/>
</dbReference>
<dbReference type="InterPro" id="IPR028359">
    <property type="entry name" value="UDP_ManNAc/GlcNAc_DH"/>
</dbReference>
<evidence type="ECO:0000256" key="1">
    <source>
        <dbReference type="ARBA" id="ARBA00023002"/>
    </source>
</evidence>
<dbReference type="InterPro" id="IPR017476">
    <property type="entry name" value="UDP-Glc/GDP-Man"/>
</dbReference>
<sequence>MPADLAVIGLAHSGLPLAQAATASGISTIGYDPDKAAVAEISAGRPPKDAPLSASEVRRILARGFRADTDPAVLGRVRTTVICAPTALGADRALDMSAVRSAARTLATRLRPRATVIVESSVYPGTTEDVVRPLLEEGSGLRAGRDFHLACSPSRIDPGSRTHGYGNIPKVIGGLTPACTEAAAAFYARLTDKVVRARGPREAETTKLLETNYRQINIALMNEMSVFCHDLGIDLWDVVRCAETKPFGFQSFRPGPGVGGPGVPLDPNYLPYHSRSLGYPLRMVELAQEVNERMPRYVSQRAAALLNEHGKSARGARILLLGVTYKPDLSSQEGAPAREVATRLLELGAQLSYHDPFVPQWRVAGRPVPRADSLYEAAAAADLTMLLQNHRTYDLQGLGAKAQLLLDTRGASPAGAAHRL</sequence>
<keyword evidence="1" id="KW-0560">Oxidoreductase</keyword>
<reference evidence="6" key="1">
    <citation type="journal article" date="2019" name="Int. J. Syst. Evol. Microbiol.">
        <title>The Global Catalogue of Microorganisms (GCM) 10K type strain sequencing project: providing services to taxonomists for standard genome sequencing and annotation.</title>
        <authorList>
            <consortium name="The Broad Institute Genomics Platform"/>
            <consortium name="The Broad Institute Genome Sequencing Center for Infectious Disease"/>
            <person name="Wu L."/>
            <person name="Ma J."/>
        </authorList>
    </citation>
    <scope>NUCLEOTIDE SEQUENCE [LARGE SCALE GENOMIC DNA]</scope>
    <source>
        <strain evidence="6">JCM 16373</strain>
    </source>
</reference>
<dbReference type="InterPro" id="IPR014027">
    <property type="entry name" value="UDP-Glc/GDP-Man_DH_C"/>
</dbReference>
<feature type="domain" description="UDP-glucose/GDP-mannose dehydrogenase C-terminal" evidence="4">
    <location>
        <begin position="319"/>
        <end position="414"/>
    </location>
</feature>
<evidence type="ECO:0000313" key="5">
    <source>
        <dbReference type="EMBL" id="GAA2633480.1"/>
    </source>
</evidence>
<dbReference type="Proteomes" id="UP001501447">
    <property type="component" value="Unassembled WGS sequence"/>
</dbReference>
<dbReference type="Pfam" id="PF00984">
    <property type="entry name" value="UDPG_MGDP_dh"/>
    <property type="match status" value="1"/>
</dbReference>
<comment type="similarity">
    <text evidence="3">Belongs to the UDP-glucose/GDP-mannose dehydrogenase family.</text>
</comment>
<dbReference type="RefSeq" id="WP_344569901.1">
    <property type="nucleotide sequence ID" value="NZ_BAAARJ010000022.1"/>
</dbReference>
<dbReference type="PANTHER" id="PTHR43491:SF1">
    <property type="entry name" value="UDP-N-ACETYL-D-MANNOSAMINE DEHYDROGENASE"/>
    <property type="match status" value="1"/>
</dbReference>
<dbReference type="PANTHER" id="PTHR43491">
    <property type="entry name" value="UDP-N-ACETYL-D-MANNOSAMINE DEHYDROGENASE"/>
    <property type="match status" value="1"/>
</dbReference>
<dbReference type="PIRSF" id="PIRSF500136">
    <property type="entry name" value="UDP_ManNAc_DH"/>
    <property type="match status" value="1"/>
</dbReference>
<accession>A0ABP6D642</accession>
<evidence type="ECO:0000256" key="2">
    <source>
        <dbReference type="ARBA" id="ARBA00023027"/>
    </source>
</evidence>
<keyword evidence="2" id="KW-0520">NAD</keyword>
<dbReference type="InterPro" id="IPR008927">
    <property type="entry name" value="6-PGluconate_DH-like_C_sf"/>
</dbReference>
<dbReference type="InterPro" id="IPR036220">
    <property type="entry name" value="UDP-Glc/GDP-Man_DH_C_sf"/>
</dbReference>
<dbReference type="PIRSF" id="PIRSF000124">
    <property type="entry name" value="UDPglc_GDPman_dh"/>
    <property type="match status" value="1"/>
</dbReference>
<dbReference type="SUPFAM" id="SSF52413">
    <property type="entry name" value="UDP-glucose/GDP-mannose dehydrogenase C-terminal domain"/>
    <property type="match status" value="1"/>
</dbReference>
<keyword evidence="6" id="KW-1185">Reference proteome</keyword>
<evidence type="ECO:0000313" key="6">
    <source>
        <dbReference type="Proteomes" id="UP001501447"/>
    </source>
</evidence>
<dbReference type="Pfam" id="PF03720">
    <property type="entry name" value="UDPG_MGDP_dh_C"/>
    <property type="match status" value="1"/>
</dbReference>
<dbReference type="EMBL" id="BAAARJ010000022">
    <property type="protein sequence ID" value="GAA2633480.1"/>
    <property type="molecule type" value="Genomic_DNA"/>
</dbReference>
<dbReference type="InterPro" id="IPR036291">
    <property type="entry name" value="NAD(P)-bd_dom_sf"/>
</dbReference>
<dbReference type="Gene3D" id="3.40.50.720">
    <property type="entry name" value="NAD(P)-binding Rossmann-like Domain"/>
    <property type="match status" value="2"/>
</dbReference>
<comment type="caution">
    <text evidence="5">The sequence shown here is derived from an EMBL/GenBank/DDBJ whole genome shotgun (WGS) entry which is preliminary data.</text>
</comment>
<evidence type="ECO:0000259" key="4">
    <source>
        <dbReference type="SMART" id="SM00984"/>
    </source>
</evidence>